<dbReference type="OrthoDB" id="375819at2157"/>
<dbReference type="EMBL" id="JXMW01000015">
    <property type="protein sequence ID" value="OQD58447.1"/>
    <property type="molecule type" value="Genomic_DNA"/>
</dbReference>
<name>A0A1V6N1F5_METAZ</name>
<dbReference type="Proteomes" id="UP000191661">
    <property type="component" value="Unassembled WGS sequence"/>
</dbReference>
<protein>
    <submittedName>
        <fullName evidence="1">Uncharacterized protein</fullName>
    </submittedName>
</protein>
<proteinExistence type="predicted"/>
<sequence>MHKKLFLILILSFFILVSFSAVHATNNNENNNQTIDNTNSSLTLNSLSSNSTSTTFKTLNKDKDKNKDKNKIEKIAKSKSVFKAGTKIKIKVYTVSSIKKVQGHVSGKKTFKFKKNNNGIWYYYLNTKKYKSGKYKLYVKAFDSKNNIYKKYTNFTVDNKPPKVVSIKPSSKSVIAGRPFYIVNIADSSSKKVIAKIKGNKYYFKCNGYVDNKKLKNYKNWTLNTKINYKVLGTLNISVYTFDSAGNYLKKNIYVKSIPYYVKWNQTVLLTKPIQVYYSNPKNAYERSINELSKYVNVYEGCAGTKYTLGITYNNGIKATRVIIAYMDPFVVYHEMGHVLNWKWTEYQCDYYAYKRTGYWIK</sequence>
<evidence type="ECO:0000313" key="1">
    <source>
        <dbReference type="EMBL" id="OQD58447.1"/>
    </source>
</evidence>
<gene>
    <name evidence="1" type="ORF">MBBAR_15c00230</name>
</gene>
<dbReference type="AlphaFoldDB" id="A0A1V6N1F5"/>
<evidence type="ECO:0000313" key="2">
    <source>
        <dbReference type="Proteomes" id="UP000191661"/>
    </source>
</evidence>
<accession>A0A1V6N1F5</accession>
<dbReference type="RefSeq" id="WP_080460663.1">
    <property type="nucleotide sequence ID" value="NZ_JXMW01000015.1"/>
</dbReference>
<reference evidence="1 2" key="1">
    <citation type="submission" date="2014-12" db="EMBL/GenBank/DDBJ databases">
        <title>Genome sequence of Methanobrevibacter arboriphilicus DH1, DSM1125.</title>
        <authorList>
            <person name="Poehlein A."/>
            <person name="Thauer R.K."/>
            <person name="Seedorf H."/>
            <person name="Daniel R."/>
        </authorList>
    </citation>
    <scope>NUCLEOTIDE SEQUENCE [LARGE SCALE GENOMIC DNA]</scope>
    <source>
        <strain evidence="1 2">DH1</strain>
    </source>
</reference>
<organism evidence="1 2">
    <name type="scientific">Methanobrevibacter arboriphilus JCM 13429 = DSM 1125</name>
    <dbReference type="NCBI Taxonomy" id="1300164"/>
    <lineage>
        <taxon>Archaea</taxon>
        <taxon>Methanobacteriati</taxon>
        <taxon>Methanobacteriota</taxon>
        <taxon>Methanomada group</taxon>
        <taxon>Methanobacteria</taxon>
        <taxon>Methanobacteriales</taxon>
        <taxon>Methanobacteriaceae</taxon>
        <taxon>Methanobrevibacter</taxon>
    </lineage>
</organism>
<comment type="caution">
    <text evidence="1">The sequence shown here is derived from an EMBL/GenBank/DDBJ whole genome shotgun (WGS) entry which is preliminary data.</text>
</comment>
<keyword evidence="2" id="KW-1185">Reference proteome</keyword>